<gene>
    <name evidence="4 8" type="primary">prmC</name>
    <name evidence="8" type="ORF">IAD51_00695</name>
</gene>
<evidence type="ECO:0000313" key="9">
    <source>
        <dbReference type="Proteomes" id="UP000824088"/>
    </source>
</evidence>
<feature type="binding site" evidence="4">
    <location>
        <begin position="525"/>
        <end position="528"/>
    </location>
    <ligand>
        <name>substrate</name>
    </ligand>
</feature>
<feature type="binding site" evidence="4">
    <location>
        <position position="483"/>
    </location>
    <ligand>
        <name>S-adenosyl-L-methionine</name>
        <dbReference type="ChEBI" id="CHEBI:59789"/>
    </ligand>
</feature>
<dbReference type="PROSITE" id="PS00092">
    <property type="entry name" value="N6_MTASE"/>
    <property type="match status" value="1"/>
</dbReference>
<accession>A0A9D1L1L0</accession>
<dbReference type="PANTHER" id="PTHR42867">
    <property type="entry name" value="MEMBRANE PROTEIN-RELATED"/>
    <property type="match status" value="1"/>
</dbReference>
<evidence type="ECO:0000256" key="4">
    <source>
        <dbReference type="HAMAP-Rule" id="MF_02126"/>
    </source>
</evidence>
<dbReference type="Gene3D" id="1.10.8.10">
    <property type="entry name" value="DNA helicase RuvA subunit, C-terminal domain"/>
    <property type="match status" value="1"/>
</dbReference>
<evidence type="ECO:0000259" key="6">
    <source>
        <dbReference type="Pfam" id="PF05175"/>
    </source>
</evidence>
<dbReference type="NCBIfam" id="TIGR03534">
    <property type="entry name" value="RF_mod_PrmC"/>
    <property type="match status" value="1"/>
</dbReference>
<dbReference type="InterPro" id="IPR019874">
    <property type="entry name" value="RF_methyltr_PrmC"/>
</dbReference>
<proteinExistence type="inferred from homology"/>
<keyword evidence="3 4" id="KW-0949">S-adenosyl-L-methionine</keyword>
<evidence type="ECO:0000313" key="8">
    <source>
        <dbReference type="EMBL" id="HIU20750.1"/>
    </source>
</evidence>
<dbReference type="Pfam" id="PF07136">
    <property type="entry name" value="DUF1385"/>
    <property type="match status" value="1"/>
</dbReference>
<dbReference type="InterPro" id="IPR002052">
    <property type="entry name" value="DNA_methylase_N6_adenine_CS"/>
</dbReference>
<name>A0A9D1L1L0_9FIRM</name>
<reference evidence="8" key="2">
    <citation type="journal article" date="2021" name="PeerJ">
        <title>Extensive microbial diversity within the chicken gut microbiome revealed by metagenomics and culture.</title>
        <authorList>
            <person name="Gilroy R."/>
            <person name="Ravi A."/>
            <person name="Getino M."/>
            <person name="Pursley I."/>
            <person name="Horton D.L."/>
            <person name="Alikhan N.F."/>
            <person name="Baker D."/>
            <person name="Gharbi K."/>
            <person name="Hall N."/>
            <person name="Watson M."/>
            <person name="Adriaenssens E.M."/>
            <person name="Foster-Nyarko E."/>
            <person name="Jarju S."/>
            <person name="Secka A."/>
            <person name="Antonio M."/>
            <person name="Oren A."/>
            <person name="Chaudhuri R.R."/>
            <person name="La Ragione R."/>
            <person name="Hildebrand F."/>
            <person name="Pallen M.J."/>
        </authorList>
    </citation>
    <scope>NUCLEOTIDE SEQUENCE</scope>
    <source>
        <strain evidence="8">1063</strain>
    </source>
</reference>
<evidence type="ECO:0000256" key="2">
    <source>
        <dbReference type="ARBA" id="ARBA00022679"/>
    </source>
</evidence>
<organism evidence="8 9">
    <name type="scientific">Candidatus Limadaptatus stercorigallinarum</name>
    <dbReference type="NCBI Taxonomy" id="2840845"/>
    <lineage>
        <taxon>Bacteria</taxon>
        <taxon>Bacillati</taxon>
        <taxon>Bacillota</taxon>
        <taxon>Clostridia</taxon>
        <taxon>Eubacteriales</taxon>
        <taxon>Candidatus Limadaptatus</taxon>
    </lineage>
</organism>
<dbReference type="SUPFAM" id="SSF53335">
    <property type="entry name" value="S-adenosyl-L-methionine-dependent methyltransferases"/>
    <property type="match status" value="1"/>
</dbReference>
<evidence type="ECO:0000259" key="7">
    <source>
        <dbReference type="Pfam" id="PF17827"/>
    </source>
</evidence>
<dbReference type="EMBL" id="DVMN01000010">
    <property type="protein sequence ID" value="HIU20750.1"/>
    <property type="molecule type" value="Genomic_DNA"/>
</dbReference>
<evidence type="ECO:0000256" key="1">
    <source>
        <dbReference type="ARBA" id="ARBA00022603"/>
    </source>
</evidence>
<protein>
    <recommendedName>
        <fullName evidence="4">Release factor glutamine methyltransferase</fullName>
        <shortName evidence="4">RF MTase</shortName>
        <ecNumber evidence="4">2.1.1.297</ecNumber>
    </recommendedName>
    <alternativeName>
        <fullName evidence="4">N5-glutamine methyltransferase PrmC</fullName>
    </alternativeName>
    <alternativeName>
        <fullName evidence="4">Protein-(glutamine-N5) MTase PrmC</fullName>
    </alternativeName>
    <alternativeName>
        <fullName evidence="4">Protein-glutamine N-methyltransferase PrmC</fullName>
    </alternativeName>
</protein>
<dbReference type="InterPro" id="IPR040758">
    <property type="entry name" value="PrmC_N"/>
</dbReference>
<feature type="transmembrane region" description="Helical" evidence="5">
    <location>
        <begin position="163"/>
        <end position="186"/>
    </location>
</feature>
<dbReference type="NCBIfam" id="TIGR00536">
    <property type="entry name" value="hemK_fam"/>
    <property type="match status" value="1"/>
</dbReference>
<dbReference type="Pfam" id="PF05175">
    <property type="entry name" value="MTS"/>
    <property type="match status" value="1"/>
</dbReference>
<comment type="caution">
    <text evidence="4">Lacks conserved residue(s) required for the propagation of feature annotation.</text>
</comment>
<feature type="transmembrane region" description="Helical" evidence="5">
    <location>
        <begin position="270"/>
        <end position="290"/>
    </location>
</feature>
<dbReference type="GO" id="GO:0032259">
    <property type="term" value="P:methylation"/>
    <property type="evidence" value="ECO:0007669"/>
    <property type="project" value="UniProtKB-KW"/>
</dbReference>
<feature type="binding site" evidence="4">
    <location>
        <position position="525"/>
    </location>
    <ligand>
        <name>S-adenosyl-L-methionine</name>
        <dbReference type="ChEBI" id="CHEBI:59789"/>
    </ligand>
</feature>
<keyword evidence="5" id="KW-1133">Transmembrane helix</keyword>
<comment type="similarity">
    <text evidence="4">Belongs to the protein N5-glutamine methyltransferase family. PrmC subfamily.</text>
</comment>
<feature type="transmembrane region" description="Helical" evidence="5">
    <location>
        <begin position="123"/>
        <end position="143"/>
    </location>
</feature>
<feature type="domain" description="Methyltransferase small" evidence="6">
    <location>
        <begin position="449"/>
        <end position="529"/>
    </location>
</feature>
<feature type="transmembrane region" description="Helical" evidence="5">
    <location>
        <begin position="228"/>
        <end position="250"/>
    </location>
</feature>
<dbReference type="InterPro" id="IPR029063">
    <property type="entry name" value="SAM-dependent_MTases_sf"/>
</dbReference>
<dbReference type="PANTHER" id="PTHR42867:SF1">
    <property type="entry name" value="MEMBRANE PROTEIN-RELATED"/>
    <property type="match status" value="1"/>
</dbReference>
<keyword evidence="2 4" id="KW-0808">Transferase</keyword>
<comment type="function">
    <text evidence="4">Methylates the class 1 translation termination release factors RF1/PrfA and RF2/PrfB on the glutamine residue of the universally conserved GGQ motif.</text>
</comment>
<dbReference type="AlphaFoldDB" id="A0A9D1L1L0"/>
<evidence type="ECO:0000256" key="3">
    <source>
        <dbReference type="ARBA" id="ARBA00022691"/>
    </source>
</evidence>
<dbReference type="InterPro" id="IPR004556">
    <property type="entry name" value="HemK-like"/>
</dbReference>
<dbReference type="GO" id="GO:0102559">
    <property type="term" value="F:peptide chain release factor N(5)-glutamine methyltransferase activity"/>
    <property type="evidence" value="ECO:0007669"/>
    <property type="project" value="UniProtKB-EC"/>
</dbReference>
<keyword evidence="1 4" id="KW-0489">Methyltransferase</keyword>
<reference evidence="8" key="1">
    <citation type="submission" date="2020-10" db="EMBL/GenBank/DDBJ databases">
        <authorList>
            <person name="Gilroy R."/>
        </authorList>
    </citation>
    <scope>NUCLEOTIDE SEQUENCE</scope>
    <source>
        <strain evidence="8">1063</strain>
    </source>
</reference>
<keyword evidence="5" id="KW-0812">Transmembrane</keyword>
<dbReference type="HAMAP" id="MF_02126">
    <property type="entry name" value="RF_methyltr_PrmC"/>
    <property type="match status" value="1"/>
</dbReference>
<dbReference type="InterPro" id="IPR010787">
    <property type="entry name" value="DUF1385"/>
</dbReference>
<feature type="domain" description="Release factor glutamine methyltransferase N-terminal" evidence="7">
    <location>
        <begin position="353"/>
        <end position="416"/>
    </location>
</feature>
<dbReference type="Proteomes" id="UP000824088">
    <property type="component" value="Unassembled WGS sequence"/>
</dbReference>
<dbReference type="EC" id="2.1.1.297" evidence="4"/>
<dbReference type="GO" id="GO:0003676">
    <property type="term" value="F:nucleic acid binding"/>
    <property type="evidence" value="ECO:0007669"/>
    <property type="project" value="InterPro"/>
</dbReference>
<evidence type="ECO:0000256" key="5">
    <source>
        <dbReference type="SAM" id="Phobius"/>
    </source>
</evidence>
<dbReference type="CDD" id="cd02440">
    <property type="entry name" value="AdoMet_MTases"/>
    <property type="match status" value="1"/>
</dbReference>
<keyword evidence="5" id="KW-0472">Membrane</keyword>
<dbReference type="Gene3D" id="3.40.50.150">
    <property type="entry name" value="Vaccinia Virus protein VP39"/>
    <property type="match status" value="1"/>
</dbReference>
<dbReference type="InterPro" id="IPR007848">
    <property type="entry name" value="Small_mtfrase_dom"/>
</dbReference>
<dbReference type="Pfam" id="PF17827">
    <property type="entry name" value="PrmC_N"/>
    <property type="match status" value="1"/>
</dbReference>
<comment type="caution">
    <text evidence="8">The sequence shown here is derived from an EMBL/GenBank/DDBJ whole genome shotgun (WGS) entry which is preliminary data.</text>
</comment>
<comment type="catalytic activity">
    <reaction evidence="4">
        <text>L-glutaminyl-[peptide chain release factor] + S-adenosyl-L-methionine = N(5)-methyl-L-glutaminyl-[peptide chain release factor] + S-adenosyl-L-homocysteine + H(+)</text>
        <dbReference type="Rhea" id="RHEA:42896"/>
        <dbReference type="Rhea" id="RHEA-COMP:10271"/>
        <dbReference type="Rhea" id="RHEA-COMP:10272"/>
        <dbReference type="ChEBI" id="CHEBI:15378"/>
        <dbReference type="ChEBI" id="CHEBI:30011"/>
        <dbReference type="ChEBI" id="CHEBI:57856"/>
        <dbReference type="ChEBI" id="CHEBI:59789"/>
        <dbReference type="ChEBI" id="CHEBI:61891"/>
        <dbReference type="EC" id="2.1.1.297"/>
    </reaction>
</comment>
<sequence>MSKTESAAGAEKKLKQGKIVRRTSIGGQAVIEGVMMKGRTSVATAVRTEAGEITVESRRTKDPAKRSLFLRLPFVRGVVNLVSQLYMGVGILMRSAEVFGDYAEPTKFDKWVAKKFKLNPMHILTTVSLVLGLALAVGLFVFLPNFLTGLIFEIPGTNDHPALLSLCEAAFMLVIFIGYILSITLMKDIRRVFMYHGAEHKVISCYEHGLDLTVENARKMRTEHSRCGTTFMFFVVAVSIIVFALVNWMLDAIGWTDFDSVVNALVRLAVKLLFLPVVAGISYEILKFLAKSDCLLFRILRAPGMLLQKLTTRQPTDDMLEVSLTAFKTVLAMDEDQSIPERSFEFTVPTEFARKRIAEIAPSADESDKDWILAEVTGRRRSELASAKSVTKEQFEAAKKIAEKMKDGAPLQYALGNAEFYGIRLAVNPAVLIPRPETEELAEKVIEETKKRGGAKVLDLCTGSGAIAIAAAKNSPADVTATDVSAAAAEVARANALSAGVKVRVLTGDMFAPVAEEKFDVIVSNPPYIPTADIRTLDEKVRVFEPVSALDGGADGLDFYRVIAAEAGTHLTEGGVLLLEFGEGQADALKEMFAEYATEVYTDMQGAERILRAEKKQ</sequence>